<accession>A0A1L9SPA6</accession>
<keyword evidence="2" id="KW-1185">Reference proteome</keyword>
<protein>
    <submittedName>
        <fullName evidence="1">Uncharacterized protein</fullName>
    </submittedName>
</protein>
<dbReference type="AlphaFoldDB" id="A0A1L9SPA6"/>
<reference evidence="2" key="1">
    <citation type="journal article" date="2017" name="Genome Biol.">
        <title>Comparative genomics reveals high biological diversity and specific adaptations in the industrially and medically important fungal genus Aspergillus.</title>
        <authorList>
            <person name="de Vries R.P."/>
            <person name="Riley R."/>
            <person name="Wiebenga A."/>
            <person name="Aguilar-Osorio G."/>
            <person name="Amillis S."/>
            <person name="Uchima C.A."/>
            <person name="Anderluh G."/>
            <person name="Asadollahi M."/>
            <person name="Askin M."/>
            <person name="Barry K."/>
            <person name="Battaglia E."/>
            <person name="Bayram O."/>
            <person name="Benocci T."/>
            <person name="Braus-Stromeyer S.A."/>
            <person name="Caldana C."/>
            <person name="Canovas D."/>
            <person name="Cerqueira G.C."/>
            <person name="Chen F."/>
            <person name="Chen W."/>
            <person name="Choi C."/>
            <person name="Clum A."/>
            <person name="Dos Santos R.A."/>
            <person name="Damasio A.R."/>
            <person name="Diallinas G."/>
            <person name="Emri T."/>
            <person name="Fekete E."/>
            <person name="Flipphi M."/>
            <person name="Freyberg S."/>
            <person name="Gallo A."/>
            <person name="Gournas C."/>
            <person name="Habgood R."/>
            <person name="Hainaut M."/>
            <person name="Harispe M.L."/>
            <person name="Henrissat B."/>
            <person name="Hilden K.S."/>
            <person name="Hope R."/>
            <person name="Hossain A."/>
            <person name="Karabika E."/>
            <person name="Karaffa L."/>
            <person name="Karanyi Z."/>
            <person name="Krasevec N."/>
            <person name="Kuo A."/>
            <person name="Kusch H."/>
            <person name="LaButti K."/>
            <person name="Lagendijk E.L."/>
            <person name="Lapidus A."/>
            <person name="Levasseur A."/>
            <person name="Lindquist E."/>
            <person name="Lipzen A."/>
            <person name="Logrieco A.F."/>
            <person name="MacCabe A."/>
            <person name="Maekelae M.R."/>
            <person name="Malavazi I."/>
            <person name="Melin P."/>
            <person name="Meyer V."/>
            <person name="Mielnichuk N."/>
            <person name="Miskei M."/>
            <person name="Molnar A.P."/>
            <person name="Mule G."/>
            <person name="Ngan C.Y."/>
            <person name="Orejas M."/>
            <person name="Orosz E."/>
            <person name="Ouedraogo J.P."/>
            <person name="Overkamp K.M."/>
            <person name="Park H.-S."/>
            <person name="Perrone G."/>
            <person name="Piumi F."/>
            <person name="Punt P.J."/>
            <person name="Ram A.F."/>
            <person name="Ramon A."/>
            <person name="Rauscher S."/>
            <person name="Record E."/>
            <person name="Riano-Pachon D.M."/>
            <person name="Robert V."/>
            <person name="Roehrig J."/>
            <person name="Ruller R."/>
            <person name="Salamov A."/>
            <person name="Salih N.S."/>
            <person name="Samson R.A."/>
            <person name="Sandor E."/>
            <person name="Sanguinetti M."/>
            <person name="Schuetze T."/>
            <person name="Sepcic K."/>
            <person name="Shelest E."/>
            <person name="Sherlock G."/>
            <person name="Sophianopoulou V."/>
            <person name="Squina F.M."/>
            <person name="Sun H."/>
            <person name="Susca A."/>
            <person name="Todd R.B."/>
            <person name="Tsang A."/>
            <person name="Unkles S.E."/>
            <person name="van de Wiele N."/>
            <person name="van Rossen-Uffink D."/>
            <person name="Oliveira J.V."/>
            <person name="Vesth T.C."/>
            <person name="Visser J."/>
            <person name="Yu J.-H."/>
            <person name="Zhou M."/>
            <person name="Andersen M.R."/>
            <person name="Archer D.B."/>
            <person name="Baker S.E."/>
            <person name="Benoit I."/>
            <person name="Brakhage A.A."/>
            <person name="Braus G.H."/>
            <person name="Fischer R."/>
            <person name="Frisvad J.C."/>
            <person name="Goldman G.H."/>
            <person name="Houbraken J."/>
            <person name="Oakley B."/>
            <person name="Pocsi I."/>
            <person name="Scazzocchio C."/>
            <person name="Seiboth B."/>
            <person name="vanKuyk P.A."/>
            <person name="Wortman J."/>
            <person name="Dyer P.S."/>
            <person name="Grigoriev I.V."/>
        </authorList>
    </citation>
    <scope>NUCLEOTIDE SEQUENCE [LARGE SCALE GENOMIC DNA]</scope>
    <source>
        <strain evidence="2">CBS 506.65</strain>
    </source>
</reference>
<organism evidence="1 2">
    <name type="scientific">Penicilliopsis zonata CBS 506.65</name>
    <dbReference type="NCBI Taxonomy" id="1073090"/>
    <lineage>
        <taxon>Eukaryota</taxon>
        <taxon>Fungi</taxon>
        <taxon>Dikarya</taxon>
        <taxon>Ascomycota</taxon>
        <taxon>Pezizomycotina</taxon>
        <taxon>Eurotiomycetes</taxon>
        <taxon>Eurotiomycetidae</taxon>
        <taxon>Eurotiales</taxon>
        <taxon>Aspergillaceae</taxon>
        <taxon>Penicilliopsis</taxon>
    </lineage>
</organism>
<name>A0A1L9SPA6_9EURO</name>
<dbReference type="VEuPathDB" id="FungiDB:ASPZODRAFT_1396923"/>
<dbReference type="RefSeq" id="XP_022583609.1">
    <property type="nucleotide sequence ID" value="XM_022724583.1"/>
</dbReference>
<evidence type="ECO:0000313" key="1">
    <source>
        <dbReference type="EMBL" id="OJJ49099.1"/>
    </source>
</evidence>
<gene>
    <name evidence="1" type="ORF">ASPZODRAFT_1396923</name>
</gene>
<sequence length="99" mass="11096">MPGTGQLLRRESVLFVTVAMEYLHQLDSSSTNPLHSYPPSTPYLHICRNFSVAPALTFPEGQKPPRPSSRCHSKGVTGGANHLFYLLFLRCYIELPTSY</sequence>
<dbReference type="Proteomes" id="UP000184188">
    <property type="component" value="Unassembled WGS sequence"/>
</dbReference>
<proteinExistence type="predicted"/>
<evidence type="ECO:0000313" key="2">
    <source>
        <dbReference type="Proteomes" id="UP000184188"/>
    </source>
</evidence>
<dbReference type="EMBL" id="KV878338">
    <property type="protein sequence ID" value="OJJ49099.1"/>
    <property type="molecule type" value="Genomic_DNA"/>
</dbReference>
<dbReference type="GeneID" id="34611048"/>